<dbReference type="InParanoid" id="A0A1Y2F4V2"/>
<feature type="domain" description="GPI inositol-deacylase PGAP1-like alpha/beta" evidence="2">
    <location>
        <begin position="80"/>
        <end position="128"/>
    </location>
</feature>
<keyword evidence="1" id="KW-0813">Transport</keyword>
<dbReference type="EMBL" id="MCGR01000028">
    <property type="protein sequence ID" value="ORY78899.1"/>
    <property type="molecule type" value="Genomic_DNA"/>
</dbReference>
<keyword evidence="1" id="KW-0472">Membrane</keyword>
<dbReference type="PANTHER" id="PTHR11440">
    <property type="entry name" value="LECITHIN-CHOLESTEROL ACYLTRANSFERASE-RELATED"/>
    <property type="match status" value="1"/>
</dbReference>
<sequence>MDVFSLIKERYRCPKHPIVFCHGLFGFDVIGPAGIKPLQFAYWIGIREALEAMGVEVLIGRVPASASIEERAKVLCELIEQNFSGREVNLIGHSMGGLDGRFLISRLQPTTFKVRSLTTISTPHRGSSFADYLLEDLLGSQRVPALVNLLSTVGVPGGGKAFDDLTTTKMARFNDETPDDPKVKYFSYGAEFEPGWSNVFRVPWGIVHEREGANDGLVSIESAKWGQYQATLNNVNHLDLVGWVGKVRYGWAEWLGKPIKFKPVSFFCAVAEMLADEDL</sequence>
<dbReference type="EC" id="3.1.-.-" evidence="1"/>
<dbReference type="GO" id="GO:0016788">
    <property type="term" value="F:hydrolase activity, acting on ester bonds"/>
    <property type="evidence" value="ECO:0007669"/>
    <property type="project" value="InterPro"/>
</dbReference>
<protein>
    <recommendedName>
        <fullName evidence="1">GPI inositol-deacylase</fullName>
        <ecNumber evidence="1">3.1.-.-</ecNumber>
    </recommendedName>
</protein>
<dbReference type="Proteomes" id="UP000193467">
    <property type="component" value="Unassembled WGS sequence"/>
</dbReference>
<dbReference type="GO" id="GO:0005789">
    <property type="term" value="C:endoplasmic reticulum membrane"/>
    <property type="evidence" value="ECO:0007669"/>
    <property type="project" value="UniProtKB-SubCell"/>
</dbReference>
<dbReference type="AlphaFoldDB" id="A0A1Y2F4V2"/>
<dbReference type="Gene3D" id="3.40.50.1820">
    <property type="entry name" value="alpha/beta hydrolase"/>
    <property type="match status" value="1"/>
</dbReference>
<comment type="caution">
    <text evidence="3">The sequence shown here is derived from an EMBL/GenBank/DDBJ whole genome shotgun (WGS) entry which is preliminary data.</text>
</comment>
<dbReference type="InterPro" id="IPR012908">
    <property type="entry name" value="PGAP1-ab_dom-like"/>
</dbReference>
<dbReference type="InterPro" id="IPR029058">
    <property type="entry name" value="AB_hydrolase_fold"/>
</dbReference>
<comment type="function">
    <text evidence="1">Involved in inositol deacylation of GPI-anchored proteins which plays important roles in the quality control and ER-associated degradation of GPI-anchored proteins.</text>
</comment>
<accession>A0A1Y2F4V2</accession>
<name>A0A1Y2F4V2_9BASI</name>
<keyword evidence="1" id="KW-0256">Endoplasmic reticulum</keyword>
<gene>
    <name evidence="3" type="ORF">BCR35DRAFT_266574</name>
</gene>
<keyword evidence="4" id="KW-1185">Reference proteome</keyword>
<reference evidence="3 4" key="1">
    <citation type="submission" date="2016-07" db="EMBL/GenBank/DDBJ databases">
        <title>Pervasive Adenine N6-methylation of Active Genes in Fungi.</title>
        <authorList>
            <consortium name="DOE Joint Genome Institute"/>
            <person name="Mondo S.J."/>
            <person name="Dannebaum R.O."/>
            <person name="Kuo R.C."/>
            <person name="Labutti K."/>
            <person name="Haridas S."/>
            <person name="Kuo A."/>
            <person name="Salamov A."/>
            <person name="Ahrendt S.R."/>
            <person name="Lipzen A."/>
            <person name="Sullivan W."/>
            <person name="Andreopoulos W.B."/>
            <person name="Clum A."/>
            <person name="Lindquist E."/>
            <person name="Daum C."/>
            <person name="Ramamoorthy G.K."/>
            <person name="Gryganskyi A."/>
            <person name="Culley D."/>
            <person name="Magnuson J.K."/>
            <person name="James T.Y."/>
            <person name="O'Malley M.A."/>
            <person name="Stajich J.E."/>
            <person name="Spatafora J.W."/>
            <person name="Visel A."/>
            <person name="Grigoriev I.V."/>
        </authorList>
    </citation>
    <scope>NUCLEOTIDE SEQUENCE [LARGE SCALE GENOMIC DNA]</scope>
    <source>
        <strain evidence="3 4">62-1032</strain>
    </source>
</reference>
<dbReference type="Pfam" id="PF07819">
    <property type="entry name" value="PGAP1"/>
    <property type="match status" value="1"/>
</dbReference>
<comment type="subcellular location">
    <subcellularLocation>
        <location evidence="1">Endoplasmic reticulum membrane</location>
    </subcellularLocation>
</comment>
<evidence type="ECO:0000256" key="1">
    <source>
        <dbReference type="RuleBase" id="RU365011"/>
    </source>
</evidence>
<proteinExistence type="inferred from homology"/>
<evidence type="ECO:0000313" key="3">
    <source>
        <dbReference type="EMBL" id="ORY78899.1"/>
    </source>
</evidence>
<organism evidence="3 4">
    <name type="scientific">Leucosporidium creatinivorum</name>
    <dbReference type="NCBI Taxonomy" id="106004"/>
    <lineage>
        <taxon>Eukaryota</taxon>
        <taxon>Fungi</taxon>
        <taxon>Dikarya</taxon>
        <taxon>Basidiomycota</taxon>
        <taxon>Pucciniomycotina</taxon>
        <taxon>Microbotryomycetes</taxon>
        <taxon>Leucosporidiales</taxon>
        <taxon>Leucosporidium</taxon>
    </lineage>
</organism>
<keyword evidence="1" id="KW-0653">Protein transport</keyword>
<dbReference type="GO" id="GO:0015031">
    <property type="term" value="P:protein transport"/>
    <property type="evidence" value="ECO:0007669"/>
    <property type="project" value="UniProtKB-KW"/>
</dbReference>
<evidence type="ECO:0000313" key="4">
    <source>
        <dbReference type="Proteomes" id="UP000193467"/>
    </source>
</evidence>
<dbReference type="SUPFAM" id="SSF53474">
    <property type="entry name" value="alpha/beta-Hydrolases"/>
    <property type="match status" value="1"/>
</dbReference>
<dbReference type="STRING" id="106004.A0A1Y2F4V2"/>
<dbReference type="OrthoDB" id="5592486at2759"/>
<comment type="similarity">
    <text evidence="1">Belongs to the GPI inositol-deacylase family.</text>
</comment>
<evidence type="ECO:0000259" key="2">
    <source>
        <dbReference type="Pfam" id="PF07819"/>
    </source>
</evidence>
<keyword evidence="1 3" id="KW-0378">Hydrolase</keyword>